<dbReference type="PANTHER" id="PTHR36435">
    <property type="entry name" value="SLR1288 PROTEIN"/>
    <property type="match status" value="1"/>
</dbReference>
<dbReference type="InterPro" id="IPR003675">
    <property type="entry name" value="Rce1/LyrA-like_dom"/>
</dbReference>
<evidence type="ECO:0000256" key="1">
    <source>
        <dbReference type="SAM" id="Phobius"/>
    </source>
</evidence>
<organism evidence="3 4">
    <name type="scientific">Halobacillus litoralis</name>
    <dbReference type="NCBI Taxonomy" id="45668"/>
    <lineage>
        <taxon>Bacteria</taxon>
        <taxon>Bacillati</taxon>
        <taxon>Bacillota</taxon>
        <taxon>Bacilli</taxon>
        <taxon>Bacillales</taxon>
        <taxon>Bacillaceae</taxon>
        <taxon>Halobacillus</taxon>
    </lineage>
</organism>
<dbReference type="KEGG" id="hli:HLI_03425"/>
<evidence type="ECO:0000313" key="3">
    <source>
        <dbReference type="EMBL" id="QAS51329.1"/>
    </source>
</evidence>
<dbReference type="Proteomes" id="UP000287756">
    <property type="component" value="Chromosome"/>
</dbReference>
<dbReference type="EMBL" id="CP026118">
    <property type="protein sequence ID" value="QAS51329.1"/>
    <property type="molecule type" value="Genomic_DNA"/>
</dbReference>
<proteinExistence type="predicted"/>
<feature type="transmembrane region" description="Helical" evidence="1">
    <location>
        <begin position="58"/>
        <end position="77"/>
    </location>
</feature>
<evidence type="ECO:0000313" key="4">
    <source>
        <dbReference type="Proteomes" id="UP000287756"/>
    </source>
</evidence>
<reference evidence="3 4" key="1">
    <citation type="submission" date="2018-01" db="EMBL/GenBank/DDBJ databases">
        <title>The whole genome sequencing and assembly of Halobacillus litoralis ERB031 strain.</title>
        <authorList>
            <person name="Lee S.-J."/>
            <person name="Park M.-K."/>
            <person name="Kim J.-Y."/>
            <person name="Lee Y.-J."/>
            <person name="Yi H."/>
            <person name="Bahn Y.-S."/>
            <person name="Kim J.F."/>
            <person name="Lee D.-W."/>
        </authorList>
    </citation>
    <scope>NUCLEOTIDE SEQUENCE [LARGE SCALE GENOMIC DNA]</scope>
    <source>
        <strain evidence="3 4">ERB 031</strain>
    </source>
</reference>
<feature type="transmembrane region" description="Helical" evidence="1">
    <location>
        <begin position="189"/>
        <end position="218"/>
    </location>
</feature>
<gene>
    <name evidence="3" type="ORF">HLI_03425</name>
</gene>
<evidence type="ECO:0000259" key="2">
    <source>
        <dbReference type="Pfam" id="PF02517"/>
    </source>
</evidence>
<dbReference type="GO" id="GO:0080120">
    <property type="term" value="P:CAAX-box protein maturation"/>
    <property type="evidence" value="ECO:0007669"/>
    <property type="project" value="UniProtKB-ARBA"/>
</dbReference>
<dbReference type="GO" id="GO:0004175">
    <property type="term" value="F:endopeptidase activity"/>
    <property type="evidence" value="ECO:0007669"/>
    <property type="project" value="UniProtKB-ARBA"/>
</dbReference>
<keyword evidence="1" id="KW-0812">Transmembrane</keyword>
<keyword evidence="1" id="KW-1133">Transmembrane helix</keyword>
<dbReference type="InterPro" id="IPR052710">
    <property type="entry name" value="CAAX_protease"/>
</dbReference>
<name>A0A410M9D0_9BACI</name>
<accession>A0A410M9D0</accession>
<protein>
    <recommendedName>
        <fullName evidence="2">CAAX prenyl protease 2/Lysostaphin resistance protein A-like domain-containing protein</fullName>
    </recommendedName>
</protein>
<dbReference type="OrthoDB" id="9782250at2"/>
<feature type="transmembrane region" description="Helical" evidence="1">
    <location>
        <begin position="97"/>
        <end position="116"/>
    </location>
</feature>
<keyword evidence="1" id="KW-0472">Membrane</keyword>
<sequence>MGFALESKSWLLGRVLLRKEIYLSVFQYVLFLLLYITIDGILNSMFSVSSEFYPYRDYSYILEFIGIVVILCILPTIRNHIKSTLKLSVLKGASTYIWLFLSLIMLFICREFIFFLDFLFDEHFLALYEFGQRDETPVYLISVILFVPIYEEIIYRGIIQHGLTKRLGSLMGIILSSLLFGVIHGDYLVFGFIMGVAFGVVYHCKKSLFVSILLHILWNIIASF</sequence>
<feature type="domain" description="CAAX prenyl protease 2/Lysostaphin resistance protein A-like" evidence="2">
    <location>
        <begin position="137"/>
        <end position="221"/>
    </location>
</feature>
<feature type="transmembrane region" description="Helical" evidence="1">
    <location>
        <begin position="136"/>
        <end position="155"/>
    </location>
</feature>
<feature type="transmembrane region" description="Helical" evidence="1">
    <location>
        <begin position="21"/>
        <end position="38"/>
    </location>
</feature>
<dbReference type="AlphaFoldDB" id="A0A410M9D0"/>
<dbReference type="PANTHER" id="PTHR36435:SF1">
    <property type="entry name" value="CAAX AMINO TERMINAL PROTEASE FAMILY PROTEIN"/>
    <property type="match status" value="1"/>
</dbReference>
<feature type="transmembrane region" description="Helical" evidence="1">
    <location>
        <begin position="167"/>
        <end position="183"/>
    </location>
</feature>
<dbReference type="Pfam" id="PF02517">
    <property type="entry name" value="Rce1-like"/>
    <property type="match status" value="1"/>
</dbReference>